<evidence type="ECO:0000313" key="13">
    <source>
        <dbReference type="EMBL" id="GGE29348.1"/>
    </source>
</evidence>
<gene>
    <name evidence="12" type="primary">fur</name>
    <name evidence="13" type="ORF">GCM10007276_03140</name>
</gene>
<organism evidence="13 14">
    <name type="scientific">Agaricicola taiwanensis</name>
    <dbReference type="NCBI Taxonomy" id="591372"/>
    <lineage>
        <taxon>Bacteria</taxon>
        <taxon>Pseudomonadati</taxon>
        <taxon>Pseudomonadota</taxon>
        <taxon>Alphaproteobacteria</taxon>
        <taxon>Rhodobacterales</taxon>
        <taxon>Paracoccaceae</taxon>
        <taxon>Agaricicola</taxon>
    </lineage>
</organism>
<evidence type="ECO:0000256" key="11">
    <source>
        <dbReference type="PIRSR" id="PIRSR602481-2"/>
    </source>
</evidence>
<dbReference type="NCBIfam" id="NF045678">
    <property type="entry name" value="TransRegIrrA"/>
    <property type="match status" value="1"/>
</dbReference>
<keyword evidence="5 12" id="KW-0678">Repressor</keyword>
<dbReference type="SUPFAM" id="SSF46785">
    <property type="entry name" value="Winged helix' DNA-binding domain"/>
    <property type="match status" value="1"/>
</dbReference>
<evidence type="ECO:0000256" key="9">
    <source>
        <dbReference type="ARBA" id="ARBA00023125"/>
    </source>
</evidence>
<dbReference type="GO" id="GO:0005737">
    <property type="term" value="C:cytoplasm"/>
    <property type="evidence" value="ECO:0007669"/>
    <property type="project" value="UniProtKB-SubCell"/>
</dbReference>
<dbReference type="Pfam" id="PF01475">
    <property type="entry name" value="FUR"/>
    <property type="match status" value="1"/>
</dbReference>
<reference evidence="13" key="2">
    <citation type="submission" date="2020-09" db="EMBL/GenBank/DDBJ databases">
        <authorList>
            <person name="Sun Q."/>
            <person name="Sedlacek I."/>
        </authorList>
    </citation>
    <scope>NUCLEOTIDE SEQUENCE</scope>
    <source>
        <strain evidence="13">CCM 7684</strain>
    </source>
</reference>
<dbReference type="GO" id="GO:0045892">
    <property type="term" value="P:negative regulation of DNA-templated transcription"/>
    <property type="evidence" value="ECO:0007669"/>
    <property type="project" value="TreeGrafter"/>
</dbReference>
<dbReference type="GO" id="GO:0008270">
    <property type="term" value="F:zinc ion binding"/>
    <property type="evidence" value="ECO:0007669"/>
    <property type="project" value="TreeGrafter"/>
</dbReference>
<dbReference type="InterPro" id="IPR036390">
    <property type="entry name" value="WH_DNA-bd_sf"/>
</dbReference>
<dbReference type="CDD" id="cd07153">
    <property type="entry name" value="Fur_like"/>
    <property type="match status" value="1"/>
</dbReference>
<evidence type="ECO:0000256" key="1">
    <source>
        <dbReference type="ARBA" id="ARBA00004496"/>
    </source>
</evidence>
<keyword evidence="8 12" id="KW-0805">Transcription regulation</keyword>
<keyword evidence="11 12" id="KW-0408">Iron</keyword>
<proteinExistence type="inferred from homology"/>
<comment type="subunit">
    <text evidence="12">Homodimer.</text>
</comment>
<dbReference type="InterPro" id="IPR036388">
    <property type="entry name" value="WH-like_DNA-bd_sf"/>
</dbReference>
<comment type="caution">
    <text evidence="13">The sequence shown here is derived from an EMBL/GenBank/DDBJ whole genome shotgun (WGS) entry which is preliminary data.</text>
</comment>
<evidence type="ECO:0000256" key="6">
    <source>
        <dbReference type="ARBA" id="ARBA00022723"/>
    </source>
</evidence>
<evidence type="ECO:0000256" key="12">
    <source>
        <dbReference type="RuleBase" id="RU364037"/>
    </source>
</evidence>
<dbReference type="PANTHER" id="PTHR33202:SF7">
    <property type="entry name" value="FERRIC UPTAKE REGULATION PROTEIN"/>
    <property type="match status" value="1"/>
</dbReference>
<name>A0A8J2VM21_9RHOB</name>
<keyword evidence="4 12" id="KW-0963">Cytoplasm</keyword>
<accession>A0A8J2VM21</accession>
<evidence type="ECO:0000256" key="7">
    <source>
        <dbReference type="ARBA" id="ARBA00022833"/>
    </source>
</evidence>
<dbReference type="AlphaFoldDB" id="A0A8J2VM21"/>
<evidence type="ECO:0000256" key="10">
    <source>
        <dbReference type="ARBA" id="ARBA00023163"/>
    </source>
</evidence>
<evidence type="ECO:0000256" key="3">
    <source>
        <dbReference type="ARBA" id="ARBA00020910"/>
    </source>
</evidence>
<dbReference type="EMBL" id="BMCP01000001">
    <property type="protein sequence ID" value="GGE29348.1"/>
    <property type="molecule type" value="Genomic_DNA"/>
</dbReference>
<comment type="cofactor">
    <cofactor evidence="11">
        <name>Mn(2+)</name>
        <dbReference type="ChEBI" id="CHEBI:29035"/>
    </cofactor>
    <cofactor evidence="11">
        <name>Fe(2+)</name>
        <dbReference type="ChEBI" id="CHEBI:29033"/>
    </cofactor>
    <text evidence="11">Binds 1 Mn(2+) or Fe(2+) ion per subunit.</text>
</comment>
<evidence type="ECO:0000256" key="5">
    <source>
        <dbReference type="ARBA" id="ARBA00022491"/>
    </source>
</evidence>
<keyword evidence="10 12" id="KW-0804">Transcription</keyword>
<evidence type="ECO:0000256" key="8">
    <source>
        <dbReference type="ARBA" id="ARBA00023015"/>
    </source>
</evidence>
<feature type="binding site" evidence="11">
    <location>
        <position position="110"/>
    </location>
    <ligand>
        <name>Fe cation</name>
        <dbReference type="ChEBI" id="CHEBI:24875"/>
    </ligand>
</feature>
<keyword evidence="7 12" id="KW-0862">Zinc</keyword>
<keyword evidence="14" id="KW-1185">Reference proteome</keyword>
<dbReference type="FunFam" id="1.10.10.10:FF:000007">
    <property type="entry name" value="Ferric uptake regulation protein"/>
    <property type="match status" value="1"/>
</dbReference>
<comment type="similarity">
    <text evidence="2 12">Belongs to the Fur family.</text>
</comment>
<dbReference type="NCBIfam" id="NF045677">
    <property type="entry name" value="FeRespRegIrr"/>
    <property type="match status" value="1"/>
</dbReference>
<evidence type="ECO:0000313" key="14">
    <source>
        <dbReference type="Proteomes" id="UP000602745"/>
    </source>
</evidence>
<dbReference type="Gene3D" id="1.10.10.10">
    <property type="entry name" value="Winged helix-like DNA-binding domain superfamily/Winged helix DNA-binding domain"/>
    <property type="match status" value="1"/>
</dbReference>
<dbReference type="GO" id="GO:0003700">
    <property type="term" value="F:DNA-binding transcription factor activity"/>
    <property type="evidence" value="ECO:0007669"/>
    <property type="project" value="UniProtKB-UniRule"/>
</dbReference>
<sequence>MDTTNTHRPVTDANCGLRPTMCVARDVAGMLRKASLRPTRQRIALGRLLFSKGDRHITAEVLHEEALLARVPVSLATIYNTLNQFTDAGLLRQVAVDGAKSYFDTNTGDHHHFYLEGENRLVDIPDDSVTVDNLPSPPSGFEIARVDVVVRLRPKG</sequence>
<reference evidence="13" key="1">
    <citation type="journal article" date="2014" name="Int. J. Syst. Evol. Microbiol.">
        <title>Complete genome sequence of Corynebacterium casei LMG S-19264T (=DSM 44701T), isolated from a smear-ripened cheese.</title>
        <authorList>
            <consortium name="US DOE Joint Genome Institute (JGI-PGF)"/>
            <person name="Walter F."/>
            <person name="Albersmeier A."/>
            <person name="Kalinowski J."/>
            <person name="Ruckert C."/>
        </authorList>
    </citation>
    <scope>NUCLEOTIDE SEQUENCE</scope>
    <source>
        <strain evidence="13">CCM 7684</strain>
    </source>
</reference>
<dbReference type="InterPro" id="IPR002481">
    <property type="entry name" value="FUR"/>
</dbReference>
<dbReference type="GO" id="GO:1900376">
    <property type="term" value="P:regulation of secondary metabolite biosynthetic process"/>
    <property type="evidence" value="ECO:0007669"/>
    <property type="project" value="TreeGrafter"/>
</dbReference>
<dbReference type="Proteomes" id="UP000602745">
    <property type="component" value="Unassembled WGS sequence"/>
</dbReference>
<comment type="subcellular location">
    <subcellularLocation>
        <location evidence="1 12">Cytoplasm</location>
    </subcellularLocation>
</comment>
<dbReference type="PANTHER" id="PTHR33202">
    <property type="entry name" value="ZINC UPTAKE REGULATION PROTEIN"/>
    <property type="match status" value="1"/>
</dbReference>
<evidence type="ECO:0000256" key="4">
    <source>
        <dbReference type="ARBA" id="ARBA00022490"/>
    </source>
</evidence>
<keyword evidence="9 12" id="KW-0238">DNA-binding</keyword>
<protein>
    <recommendedName>
        <fullName evidence="3 12">Ferric uptake regulation protein</fullName>
    </recommendedName>
</protein>
<evidence type="ECO:0000256" key="2">
    <source>
        <dbReference type="ARBA" id="ARBA00007957"/>
    </source>
</evidence>
<keyword evidence="6 11" id="KW-0479">Metal-binding</keyword>
<dbReference type="GO" id="GO:0000976">
    <property type="term" value="F:transcription cis-regulatory region binding"/>
    <property type="evidence" value="ECO:0007669"/>
    <property type="project" value="TreeGrafter"/>
</dbReference>